<dbReference type="PRINTS" id="PR00449">
    <property type="entry name" value="RASTRNSFRMNG"/>
</dbReference>
<dbReference type="Gene3D" id="3.40.50.300">
    <property type="entry name" value="P-loop containing nucleotide triphosphate hydrolases"/>
    <property type="match status" value="1"/>
</dbReference>
<accession>A0A8K0GL12</accession>
<feature type="compositionally biased region" description="Polar residues" evidence="1">
    <location>
        <begin position="573"/>
        <end position="587"/>
    </location>
</feature>
<feature type="region of interest" description="Disordered" evidence="1">
    <location>
        <begin position="1"/>
        <end position="34"/>
    </location>
</feature>
<protein>
    <recommendedName>
        <fullName evidence="4">Rab-like protein 6</fullName>
    </recommendedName>
</protein>
<feature type="compositionally biased region" description="Basic and acidic residues" evidence="1">
    <location>
        <begin position="614"/>
        <end position="624"/>
    </location>
</feature>
<feature type="region of interest" description="Disordered" evidence="1">
    <location>
        <begin position="295"/>
        <end position="317"/>
    </location>
</feature>
<dbReference type="PANTHER" id="PTHR14932">
    <property type="entry name" value="RAS GTPASE-RELATED"/>
    <property type="match status" value="1"/>
</dbReference>
<keyword evidence="3" id="KW-1185">Reference proteome</keyword>
<gene>
    <name evidence="2" type="ORF">ILUMI_00646</name>
</gene>
<dbReference type="SMART" id="SM00175">
    <property type="entry name" value="RAB"/>
    <property type="match status" value="1"/>
</dbReference>
<proteinExistence type="predicted"/>
<dbReference type="InterPro" id="IPR040385">
    <property type="entry name" value="RABL6"/>
</dbReference>
<feature type="region of interest" description="Disordered" evidence="1">
    <location>
        <begin position="339"/>
        <end position="362"/>
    </location>
</feature>
<feature type="region of interest" description="Disordered" evidence="1">
    <location>
        <begin position="412"/>
        <end position="432"/>
    </location>
</feature>
<name>A0A8K0GL12_IGNLU</name>
<evidence type="ECO:0000313" key="3">
    <source>
        <dbReference type="Proteomes" id="UP000801492"/>
    </source>
</evidence>
<comment type="caution">
    <text evidence="2">The sequence shown here is derived from an EMBL/GenBank/DDBJ whole genome shotgun (WGS) entry which is preliminary data.</text>
</comment>
<feature type="region of interest" description="Disordered" evidence="1">
    <location>
        <begin position="567"/>
        <end position="662"/>
    </location>
</feature>
<feature type="compositionally biased region" description="Low complexity" evidence="1">
    <location>
        <begin position="347"/>
        <end position="362"/>
    </location>
</feature>
<sequence length="662" mass="74434">MFSAFKRFTSKSDASPSTSGESARPPGHQSMSTSLQRKFARGVQYNMKIVIKGDRNVGKTCLFHRLQGKKFMEEYIPTEEIQVASIHWNYKATDDIVKVEVWDVVDRGKKKKRFDGLKLENSQIEIPEEPALDAEFLDVYKGTNGVIMMMDLTKTWTFDYVQRELPKVPEHIPVIILANHCDMSHHRTVTADHVLYYIESIMSTRSAQVRYAESSMRNGFGLKLLHKFFNLPFLQLQRETLLRQLERNEEETSATIQELDMYFDSDEANYNKFLDNLVKRRREIADLNANIPPQLPIHASSSSHQLNSQQTPQDIVKRSQSGPIVIGAGKPIPFNPVNGAMLKKPVGSGSQASKSSSQSSGFISKFGVRDKADTTDDSLPDLRRLEVSPITSVEEFCPDGGQLDRTFLDDVQSSPHSNVNEAIESDSDEDTGNPLVSEFQDDFEPEDGLSSKPNVYARQAPDARYNLPAKRPTAESINELEADKTMPEDYDMKQTNDEFDSTINSEISEITSEAFDTWMGADTKWRRSPEGGEDVSAVSQTLDYSGSTAYDDSTSITSSNVHMELLSSKHSHTSANISANSDSEGAQSSLNSLKKEKKKEKDKSDKKQKHKKSKEKDKDKSSKSEKKHKKRSREESSSHRDELEEFLNGSISPTADSAYEAI</sequence>
<dbReference type="PROSITE" id="PS51419">
    <property type="entry name" value="RAB"/>
    <property type="match status" value="1"/>
</dbReference>
<evidence type="ECO:0000256" key="1">
    <source>
        <dbReference type="SAM" id="MobiDB-lite"/>
    </source>
</evidence>
<dbReference type="OrthoDB" id="207081at2759"/>
<evidence type="ECO:0008006" key="4">
    <source>
        <dbReference type="Google" id="ProtNLM"/>
    </source>
</evidence>
<feature type="compositionally biased region" description="Basic and acidic residues" evidence="1">
    <location>
        <begin position="632"/>
        <end position="642"/>
    </location>
</feature>
<reference evidence="2" key="1">
    <citation type="submission" date="2019-08" db="EMBL/GenBank/DDBJ databases">
        <title>The genome of the North American firefly Photinus pyralis.</title>
        <authorList>
            <consortium name="Photinus pyralis genome working group"/>
            <person name="Fallon T.R."/>
            <person name="Sander Lower S.E."/>
            <person name="Weng J.-K."/>
        </authorList>
    </citation>
    <scope>NUCLEOTIDE SEQUENCE</scope>
    <source>
        <strain evidence="2">TRF0915ILg1</strain>
        <tissue evidence="2">Whole body</tissue>
    </source>
</reference>
<dbReference type="AlphaFoldDB" id="A0A8K0GL12"/>
<feature type="compositionally biased region" description="Polar residues" evidence="1">
    <location>
        <begin position="299"/>
        <end position="317"/>
    </location>
</feature>
<dbReference type="Proteomes" id="UP000801492">
    <property type="component" value="Unassembled WGS sequence"/>
</dbReference>
<evidence type="ECO:0000313" key="2">
    <source>
        <dbReference type="EMBL" id="KAF2905532.1"/>
    </source>
</evidence>
<organism evidence="2 3">
    <name type="scientific">Ignelater luminosus</name>
    <name type="common">Cucubano</name>
    <name type="synonym">Pyrophorus luminosus</name>
    <dbReference type="NCBI Taxonomy" id="2038154"/>
    <lineage>
        <taxon>Eukaryota</taxon>
        <taxon>Metazoa</taxon>
        <taxon>Ecdysozoa</taxon>
        <taxon>Arthropoda</taxon>
        <taxon>Hexapoda</taxon>
        <taxon>Insecta</taxon>
        <taxon>Pterygota</taxon>
        <taxon>Neoptera</taxon>
        <taxon>Endopterygota</taxon>
        <taxon>Coleoptera</taxon>
        <taxon>Polyphaga</taxon>
        <taxon>Elateriformia</taxon>
        <taxon>Elateroidea</taxon>
        <taxon>Elateridae</taxon>
        <taxon>Agrypninae</taxon>
        <taxon>Pyrophorini</taxon>
        <taxon>Ignelater</taxon>
    </lineage>
</organism>
<dbReference type="GO" id="GO:0005634">
    <property type="term" value="C:nucleus"/>
    <property type="evidence" value="ECO:0007669"/>
    <property type="project" value="TreeGrafter"/>
</dbReference>
<feature type="compositionally biased region" description="Polar residues" evidence="1">
    <location>
        <begin position="11"/>
        <end position="21"/>
    </location>
</feature>
<dbReference type="Pfam" id="PF08477">
    <property type="entry name" value="Roc"/>
    <property type="match status" value="1"/>
</dbReference>
<dbReference type="GO" id="GO:0005829">
    <property type="term" value="C:cytosol"/>
    <property type="evidence" value="ECO:0007669"/>
    <property type="project" value="TreeGrafter"/>
</dbReference>
<dbReference type="EMBL" id="VTPC01000509">
    <property type="protein sequence ID" value="KAF2905532.1"/>
    <property type="molecule type" value="Genomic_DNA"/>
</dbReference>
<dbReference type="GO" id="GO:0005525">
    <property type="term" value="F:GTP binding"/>
    <property type="evidence" value="ECO:0007669"/>
    <property type="project" value="InterPro"/>
</dbReference>
<dbReference type="PANTHER" id="PTHR14932:SF1">
    <property type="entry name" value="RAB-LIKE PROTEIN 6"/>
    <property type="match status" value="1"/>
</dbReference>
<dbReference type="SUPFAM" id="SSF52540">
    <property type="entry name" value="P-loop containing nucleoside triphosphate hydrolases"/>
    <property type="match status" value="1"/>
</dbReference>
<dbReference type="InterPro" id="IPR027417">
    <property type="entry name" value="P-loop_NTPase"/>
</dbReference>